<dbReference type="PROSITE" id="PS51257">
    <property type="entry name" value="PROKAR_LIPOPROTEIN"/>
    <property type="match status" value="1"/>
</dbReference>
<protein>
    <recommendedName>
        <fullName evidence="4">Lipoprotein</fullName>
    </recommendedName>
</protein>
<comment type="caution">
    <text evidence="2">The sequence shown here is derived from an EMBL/GenBank/DDBJ whole genome shotgun (WGS) entry which is preliminary data.</text>
</comment>
<dbReference type="Proteomes" id="UP000316639">
    <property type="component" value="Unassembled WGS sequence"/>
</dbReference>
<dbReference type="RefSeq" id="WP_146360713.1">
    <property type="nucleotide sequence ID" value="NZ_VOBR01000050.1"/>
</dbReference>
<evidence type="ECO:0008006" key="4">
    <source>
        <dbReference type="Google" id="ProtNLM"/>
    </source>
</evidence>
<accession>A0A563EFW3</accession>
<dbReference type="EMBL" id="VOBR01000050">
    <property type="protein sequence ID" value="TWP44519.1"/>
    <property type="molecule type" value="Genomic_DNA"/>
</dbReference>
<gene>
    <name evidence="2" type="ORF">FKR81_41070</name>
</gene>
<evidence type="ECO:0000313" key="3">
    <source>
        <dbReference type="Proteomes" id="UP000316639"/>
    </source>
</evidence>
<dbReference type="OrthoDB" id="597632at2"/>
<dbReference type="AlphaFoldDB" id="A0A563EFW3"/>
<dbReference type="Pfam" id="PF03640">
    <property type="entry name" value="Lipoprotein_15"/>
    <property type="match status" value="2"/>
</dbReference>
<dbReference type="GO" id="GO:0043448">
    <property type="term" value="P:alkane catabolic process"/>
    <property type="evidence" value="ECO:0007669"/>
    <property type="project" value="TreeGrafter"/>
</dbReference>
<evidence type="ECO:0000313" key="2">
    <source>
        <dbReference type="EMBL" id="TWP44519.1"/>
    </source>
</evidence>
<feature type="compositionally biased region" description="Basic and acidic residues" evidence="1">
    <location>
        <begin position="28"/>
        <end position="42"/>
    </location>
</feature>
<name>A0A563EFW3_9PSEU</name>
<feature type="region of interest" description="Disordered" evidence="1">
    <location>
        <begin position="27"/>
        <end position="47"/>
    </location>
</feature>
<dbReference type="InterPro" id="IPR005297">
    <property type="entry name" value="Lipoprotein_repeat"/>
</dbReference>
<proteinExistence type="predicted"/>
<keyword evidence="3" id="KW-1185">Reference proteome</keyword>
<dbReference type="PANTHER" id="PTHR39335:SF1">
    <property type="entry name" value="BLL4220 PROTEIN"/>
    <property type="match status" value="1"/>
</dbReference>
<sequence>MRLINLVGGVALVAGLAACSDDPLPPYKADHGAEHGAQHGDSKPANGGAKIDVDAKVAVKVSESRLGPILTDQNGRTLYGFLRDVEGADACKADCVATWPALISREPAANGSGADQKLLALSDRPDKTKQVKYGKWPLYYYVGDAVAGDIDGQDVDGAWFVIAPDGSVVKKP</sequence>
<reference evidence="2 3" key="1">
    <citation type="submission" date="2019-07" db="EMBL/GenBank/DDBJ databases">
        <title>Lentzea xizangensis sp. nov., isolated from Qinghai-Tibetan Plateau Soils.</title>
        <authorList>
            <person name="Huang J."/>
        </authorList>
    </citation>
    <scope>NUCLEOTIDE SEQUENCE [LARGE SCALE GENOMIC DNA]</scope>
    <source>
        <strain evidence="2 3">FXJ1.1311</strain>
    </source>
</reference>
<dbReference type="PANTHER" id="PTHR39335">
    <property type="entry name" value="BLL4220 PROTEIN"/>
    <property type="match status" value="1"/>
</dbReference>
<organism evidence="2 3">
    <name type="scientific">Lentzea tibetensis</name>
    <dbReference type="NCBI Taxonomy" id="2591470"/>
    <lineage>
        <taxon>Bacteria</taxon>
        <taxon>Bacillati</taxon>
        <taxon>Actinomycetota</taxon>
        <taxon>Actinomycetes</taxon>
        <taxon>Pseudonocardiales</taxon>
        <taxon>Pseudonocardiaceae</taxon>
        <taxon>Lentzea</taxon>
    </lineage>
</organism>
<evidence type="ECO:0000256" key="1">
    <source>
        <dbReference type="SAM" id="MobiDB-lite"/>
    </source>
</evidence>